<organism evidence="2 3">
    <name type="scientific">Tanacetum coccineum</name>
    <dbReference type="NCBI Taxonomy" id="301880"/>
    <lineage>
        <taxon>Eukaryota</taxon>
        <taxon>Viridiplantae</taxon>
        <taxon>Streptophyta</taxon>
        <taxon>Embryophyta</taxon>
        <taxon>Tracheophyta</taxon>
        <taxon>Spermatophyta</taxon>
        <taxon>Magnoliopsida</taxon>
        <taxon>eudicotyledons</taxon>
        <taxon>Gunneridae</taxon>
        <taxon>Pentapetalae</taxon>
        <taxon>asterids</taxon>
        <taxon>campanulids</taxon>
        <taxon>Asterales</taxon>
        <taxon>Asteraceae</taxon>
        <taxon>Asteroideae</taxon>
        <taxon>Anthemideae</taxon>
        <taxon>Anthemidinae</taxon>
        <taxon>Tanacetum</taxon>
    </lineage>
</organism>
<gene>
    <name evidence="2" type="ORF">Tco_0990262</name>
</gene>
<feature type="coiled-coil region" evidence="1">
    <location>
        <begin position="90"/>
        <end position="117"/>
    </location>
</feature>
<keyword evidence="1" id="KW-0175">Coiled coil</keyword>
<keyword evidence="3" id="KW-1185">Reference proteome</keyword>
<accession>A0ABQ5EWK7</accession>
<evidence type="ECO:0000256" key="1">
    <source>
        <dbReference type="SAM" id="Coils"/>
    </source>
</evidence>
<reference evidence="2" key="1">
    <citation type="journal article" date="2022" name="Int. J. Mol. Sci.">
        <title>Draft Genome of Tanacetum Coccineum: Genomic Comparison of Closely Related Tanacetum-Family Plants.</title>
        <authorList>
            <person name="Yamashiro T."/>
            <person name="Shiraishi A."/>
            <person name="Nakayama K."/>
            <person name="Satake H."/>
        </authorList>
    </citation>
    <scope>NUCLEOTIDE SEQUENCE</scope>
</reference>
<reference evidence="2" key="2">
    <citation type="submission" date="2022-01" db="EMBL/GenBank/DDBJ databases">
        <authorList>
            <person name="Yamashiro T."/>
            <person name="Shiraishi A."/>
            <person name="Satake H."/>
            <person name="Nakayama K."/>
        </authorList>
    </citation>
    <scope>NUCLEOTIDE SEQUENCE</scope>
</reference>
<proteinExistence type="predicted"/>
<evidence type="ECO:0000313" key="3">
    <source>
        <dbReference type="Proteomes" id="UP001151760"/>
    </source>
</evidence>
<name>A0ABQ5EWK7_9ASTR</name>
<evidence type="ECO:0000313" key="2">
    <source>
        <dbReference type="EMBL" id="GJT55208.1"/>
    </source>
</evidence>
<sequence>MAAPGGNNQVARRVIDDLIEFSDETSVDGYMSFFKSQQIAETRSFINRMREEANTARNWFGQLTALIAELEAQQNQGELFDTLMDVRDDRETARIKLQGLNRLVTDADEEVEAKEAQCGVRFRSRGDVLGAYVTDGCSVKSAGSPYLADKMRYVFGHSQGEDQAFSGLIGNLCIALIISLSKKQKLVAELEAVGDEEGAVKALENLRVVVARDAVTLGELENLLARAQVGVDLKAGFVNAMRPME</sequence>
<dbReference type="Proteomes" id="UP001151760">
    <property type="component" value="Unassembled WGS sequence"/>
</dbReference>
<dbReference type="EMBL" id="BQNB010016737">
    <property type="protein sequence ID" value="GJT55208.1"/>
    <property type="molecule type" value="Genomic_DNA"/>
</dbReference>
<protein>
    <submittedName>
        <fullName evidence="2">Uncharacterized protein</fullName>
    </submittedName>
</protein>
<comment type="caution">
    <text evidence="2">The sequence shown here is derived from an EMBL/GenBank/DDBJ whole genome shotgun (WGS) entry which is preliminary data.</text>
</comment>